<dbReference type="InterPro" id="IPR000515">
    <property type="entry name" value="MetI-like"/>
</dbReference>
<dbReference type="Proteomes" id="UP000664385">
    <property type="component" value="Unassembled WGS sequence"/>
</dbReference>
<gene>
    <name evidence="10" type="ORF">JF543_08125</name>
</gene>
<feature type="transmembrane region" description="Helical" evidence="8">
    <location>
        <begin position="106"/>
        <end position="127"/>
    </location>
</feature>
<keyword evidence="4" id="KW-0997">Cell inner membrane</keyword>
<evidence type="ECO:0000256" key="7">
    <source>
        <dbReference type="ARBA" id="ARBA00023136"/>
    </source>
</evidence>
<protein>
    <submittedName>
        <fullName evidence="10">Iron ABC transporter permease</fullName>
    </submittedName>
</protein>
<keyword evidence="6 8" id="KW-1133">Transmembrane helix</keyword>
<feature type="transmembrane region" description="Helical" evidence="8">
    <location>
        <begin position="163"/>
        <end position="185"/>
    </location>
</feature>
<feature type="domain" description="ABC transmembrane type-1" evidence="9">
    <location>
        <begin position="45"/>
        <end position="226"/>
    </location>
</feature>
<feature type="transmembrane region" description="Helical" evidence="8">
    <location>
        <begin position="300"/>
        <end position="322"/>
    </location>
</feature>
<feature type="transmembrane region" description="Helical" evidence="8">
    <location>
        <begin position="334"/>
        <end position="356"/>
    </location>
</feature>
<feature type="domain" description="ABC transmembrane type-1" evidence="9">
    <location>
        <begin position="296"/>
        <end position="484"/>
    </location>
</feature>
<evidence type="ECO:0000259" key="9">
    <source>
        <dbReference type="PROSITE" id="PS50928"/>
    </source>
</evidence>
<evidence type="ECO:0000256" key="1">
    <source>
        <dbReference type="ARBA" id="ARBA00004429"/>
    </source>
</evidence>
<evidence type="ECO:0000256" key="4">
    <source>
        <dbReference type="ARBA" id="ARBA00022519"/>
    </source>
</evidence>
<evidence type="ECO:0000313" key="11">
    <source>
        <dbReference type="Proteomes" id="UP000664385"/>
    </source>
</evidence>
<accession>A0A939IT68</accession>
<keyword evidence="2 8" id="KW-0813">Transport</keyword>
<keyword evidence="3" id="KW-1003">Cell membrane</keyword>
<reference evidence="10" key="1">
    <citation type="submission" date="2020-12" db="EMBL/GenBank/DDBJ databases">
        <title>PHA producing bacteria isolated from mangrove.</title>
        <authorList>
            <person name="Zheng W."/>
            <person name="Yu S."/>
            <person name="Huang Y."/>
        </authorList>
    </citation>
    <scope>NUCLEOTIDE SEQUENCE</scope>
    <source>
        <strain evidence="10">GN8-5</strain>
    </source>
</reference>
<sequence>MLAIGVAAAAAIALIPVGYVVVSSIQTGLPRLVELLVRPRVAELTVNTVLLVVLGVAATLVVGIGGAWLVERTSLPLRRFFAITLAAPLAIPAFVTSYGWASVAPWLGGLGGAVLIAACAYSPLVYLPAVAALRGLDPALEESARSLGLGPWRVFARVVLPQLRMAAIGGGLVVGLHLLAEYGAFAFLEFGTFTTAIMDAYRANFGGALAAALGVVLAALCLLLVIGENRLRGTSRLSRSAASRPGGRADLGRWTVPAVLALLVFLSAAVLVPLSSVLRWSLSSGLDDWTSVVSAAGQTVLLSVGGALVCLLVALPVAWLAVRHRGRISGTLEGAFYVAGSFPAIIVALALVGVTLTVAPMLYQTAVTVIVAYAILFLPRLLVPLRAGLAQISPAWEESARSLGVPPWRARLRVTVPLLVPAAASGAALVALGASNELTATLLLAPIGTETVATGFWSAASALDYVSAAPYALTLIALSVPAVHLMFSEATGRA</sequence>
<dbReference type="PROSITE" id="PS50928">
    <property type="entry name" value="ABC_TM1"/>
    <property type="match status" value="2"/>
</dbReference>
<dbReference type="InterPro" id="IPR035906">
    <property type="entry name" value="MetI-like_sf"/>
</dbReference>
<evidence type="ECO:0000256" key="6">
    <source>
        <dbReference type="ARBA" id="ARBA00022989"/>
    </source>
</evidence>
<dbReference type="GO" id="GO:0055085">
    <property type="term" value="P:transmembrane transport"/>
    <property type="evidence" value="ECO:0007669"/>
    <property type="project" value="InterPro"/>
</dbReference>
<dbReference type="Pfam" id="PF00528">
    <property type="entry name" value="BPD_transp_1"/>
    <property type="match status" value="2"/>
</dbReference>
<dbReference type="SUPFAM" id="SSF161098">
    <property type="entry name" value="MetI-like"/>
    <property type="match status" value="2"/>
</dbReference>
<dbReference type="RefSeq" id="WP_206823680.1">
    <property type="nucleotide sequence ID" value="NZ_JAEMWU010000001.1"/>
</dbReference>
<name>A0A939IT68_9MICO</name>
<keyword evidence="7 8" id="KW-0472">Membrane</keyword>
<feature type="transmembrane region" description="Helical" evidence="8">
    <location>
        <begin position="205"/>
        <end position="226"/>
    </location>
</feature>
<dbReference type="Gene3D" id="1.10.3720.10">
    <property type="entry name" value="MetI-like"/>
    <property type="match status" value="2"/>
</dbReference>
<dbReference type="CDD" id="cd06261">
    <property type="entry name" value="TM_PBP2"/>
    <property type="match status" value="2"/>
</dbReference>
<dbReference type="PANTHER" id="PTHR43357:SF3">
    <property type="entry name" value="FE(3+)-TRANSPORT SYSTEM PERMEASE PROTEIN FBPB 2"/>
    <property type="match status" value="1"/>
</dbReference>
<organism evidence="10 11">
    <name type="scientific">Microbacterium esteraromaticum</name>
    <dbReference type="NCBI Taxonomy" id="57043"/>
    <lineage>
        <taxon>Bacteria</taxon>
        <taxon>Bacillati</taxon>
        <taxon>Actinomycetota</taxon>
        <taxon>Actinomycetes</taxon>
        <taxon>Micrococcales</taxon>
        <taxon>Microbacteriaceae</taxon>
        <taxon>Microbacterium</taxon>
    </lineage>
</organism>
<dbReference type="GO" id="GO:0005886">
    <property type="term" value="C:plasma membrane"/>
    <property type="evidence" value="ECO:0007669"/>
    <property type="project" value="UniProtKB-SubCell"/>
</dbReference>
<feature type="transmembrane region" description="Helical" evidence="8">
    <location>
        <begin position="47"/>
        <end position="68"/>
    </location>
</feature>
<evidence type="ECO:0000313" key="10">
    <source>
        <dbReference type="EMBL" id="MBN8205927.1"/>
    </source>
</evidence>
<dbReference type="AlphaFoldDB" id="A0A939IT68"/>
<comment type="caution">
    <text evidence="10">The sequence shown here is derived from an EMBL/GenBank/DDBJ whole genome shotgun (WGS) entry which is preliminary data.</text>
</comment>
<comment type="subcellular location">
    <subcellularLocation>
        <location evidence="1">Cell inner membrane</location>
        <topology evidence="1">Multi-pass membrane protein</topology>
    </subcellularLocation>
    <subcellularLocation>
        <location evidence="8">Cell membrane</location>
        <topology evidence="8">Multi-pass membrane protein</topology>
    </subcellularLocation>
</comment>
<keyword evidence="5 8" id="KW-0812">Transmembrane</keyword>
<evidence type="ECO:0000256" key="8">
    <source>
        <dbReference type="RuleBase" id="RU363032"/>
    </source>
</evidence>
<feature type="transmembrane region" description="Helical" evidence="8">
    <location>
        <begin position="468"/>
        <end position="487"/>
    </location>
</feature>
<dbReference type="EMBL" id="JAEMWU010000001">
    <property type="protein sequence ID" value="MBN8205927.1"/>
    <property type="molecule type" value="Genomic_DNA"/>
</dbReference>
<evidence type="ECO:0000256" key="3">
    <source>
        <dbReference type="ARBA" id="ARBA00022475"/>
    </source>
</evidence>
<evidence type="ECO:0000256" key="5">
    <source>
        <dbReference type="ARBA" id="ARBA00022692"/>
    </source>
</evidence>
<dbReference type="PANTHER" id="PTHR43357">
    <property type="entry name" value="INNER MEMBRANE ABC TRANSPORTER PERMEASE PROTEIN YDCV"/>
    <property type="match status" value="1"/>
</dbReference>
<feature type="transmembrane region" description="Helical" evidence="8">
    <location>
        <begin position="414"/>
        <end position="434"/>
    </location>
</feature>
<feature type="transmembrane region" description="Helical" evidence="8">
    <location>
        <begin position="362"/>
        <end position="383"/>
    </location>
</feature>
<comment type="similarity">
    <text evidence="8">Belongs to the binding-protein-dependent transport system permease family.</text>
</comment>
<evidence type="ECO:0000256" key="2">
    <source>
        <dbReference type="ARBA" id="ARBA00022448"/>
    </source>
</evidence>
<feature type="transmembrane region" description="Helical" evidence="8">
    <location>
        <begin position="254"/>
        <end position="280"/>
    </location>
</feature>
<feature type="transmembrane region" description="Helical" evidence="8">
    <location>
        <begin position="80"/>
        <end position="100"/>
    </location>
</feature>
<proteinExistence type="inferred from homology"/>